<organism evidence="1 2">
    <name type="scientific">Caldinitratiruptor microaerophilus</name>
    <dbReference type="NCBI Taxonomy" id="671077"/>
    <lineage>
        <taxon>Bacteria</taxon>
        <taxon>Bacillati</taxon>
        <taxon>Bacillota</taxon>
        <taxon>Clostridia</taxon>
        <taxon>Eubacteriales</taxon>
        <taxon>Symbiobacteriaceae</taxon>
        <taxon>Caldinitratiruptor</taxon>
    </lineage>
</organism>
<protein>
    <submittedName>
        <fullName evidence="1">Uncharacterized protein</fullName>
    </submittedName>
</protein>
<proteinExistence type="predicted"/>
<dbReference type="Proteomes" id="UP001163687">
    <property type="component" value="Chromosome"/>
</dbReference>
<name>A0AA35CN52_9FIRM</name>
<gene>
    <name evidence="1" type="ORF">caldi_17320</name>
</gene>
<dbReference type="Pfam" id="PF10676">
    <property type="entry name" value="gerPA"/>
    <property type="match status" value="1"/>
</dbReference>
<sequence>MPALFNIWFFKTNGTPTSGSVNLGQFVTPSPVNNLKRNEGAGDSFGDFQYIYAPLTASADQDLADTSAWQPTWRPYTNVGF</sequence>
<dbReference type="AlphaFoldDB" id="A0AA35CN52"/>
<dbReference type="InterPro" id="IPR019618">
    <property type="entry name" value="Spore_germination_GerPA"/>
</dbReference>
<dbReference type="EMBL" id="AP025628">
    <property type="protein sequence ID" value="BDG60642.1"/>
    <property type="molecule type" value="Genomic_DNA"/>
</dbReference>
<dbReference type="RefSeq" id="WP_264844650.1">
    <property type="nucleotide sequence ID" value="NZ_AP025628.1"/>
</dbReference>
<reference evidence="1" key="1">
    <citation type="submission" date="2022-03" db="EMBL/GenBank/DDBJ databases">
        <title>Complete genome sequence of Caldinitratiruptor microaerophilus.</title>
        <authorList>
            <person name="Mukaiyama R."/>
            <person name="Nishiyama T."/>
            <person name="Ueda K."/>
        </authorList>
    </citation>
    <scope>NUCLEOTIDE SEQUENCE</scope>
    <source>
        <strain evidence="1">JCM 16183</strain>
    </source>
</reference>
<keyword evidence="2" id="KW-1185">Reference proteome</keyword>
<evidence type="ECO:0000313" key="1">
    <source>
        <dbReference type="EMBL" id="BDG60642.1"/>
    </source>
</evidence>
<dbReference type="KEGG" id="cmic:caldi_17320"/>
<evidence type="ECO:0000313" key="2">
    <source>
        <dbReference type="Proteomes" id="UP001163687"/>
    </source>
</evidence>
<accession>A0AA35CN52</accession>